<dbReference type="EMBL" id="JAMDMJ010000008">
    <property type="protein sequence ID" value="MCY9595603.1"/>
    <property type="molecule type" value="Genomic_DNA"/>
</dbReference>
<reference evidence="10 13" key="2">
    <citation type="submission" date="2022-05" db="EMBL/GenBank/DDBJ databases">
        <title>Genome Sequencing of Bee-Associated Microbes.</title>
        <authorList>
            <person name="Dunlap C."/>
        </authorList>
    </citation>
    <scope>NUCLEOTIDE SEQUENCE [LARGE SCALE GENOMIC DNA]</scope>
    <source>
        <strain evidence="10 13">NRRL B-23120</strain>
    </source>
</reference>
<dbReference type="GO" id="GO:0005886">
    <property type="term" value="C:plasma membrane"/>
    <property type="evidence" value="ECO:0007669"/>
    <property type="project" value="TreeGrafter"/>
</dbReference>
<evidence type="ECO:0000313" key="11">
    <source>
        <dbReference type="EMBL" id="QAV17364.1"/>
    </source>
</evidence>
<name>A0A410WSN9_9BACL</name>
<keyword evidence="13" id="KW-1185">Reference proteome</keyword>
<evidence type="ECO:0000256" key="7">
    <source>
        <dbReference type="ARBA" id="ARBA00022989"/>
    </source>
</evidence>
<keyword evidence="3" id="KW-0285">Flavoprotein</keyword>
<keyword evidence="8 9" id="KW-0472">Membrane</keyword>
<evidence type="ECO:0000256" key="5">
    <source>
        <dbReference type="ARBA" id="ARBA00022692"/>
    </source>
</evidence>
<dbReference type="PANTHER" id="PTHR30578">
    <property type="entry name" value="ELECTRON TRANSPORT COMPLEX PROTEIN RNFD"/>
    <property type="match status" value="1"/>
</dbReference>
<dbReference type="Proteomes" id="UP001527202">
    <property type="component" value="Unassembled WGS sequence"/>
</dbReference>
<dbReference type="Pfam" id="PF03116">
    <property type="entry name" value="NQR2_RnfD_RnfE"/>
    <property type="match status" value="2"/>
</dbReference>
<dbReference type="GO" id="GO:0055085">
    <property type="term" value="P:transmembrane transport"/>
    <property type="evidence" value="ECO:0007669"/>
    <property type="project" value="InterPro"/>
</dbReference>
<reference evidence="11 12" key="1">
    <citation type="submission" date="2018-01" db="EMBL/GenBank/DDBJ databases">
        <title>The whole genome sequencing and assembly of Paenibacillus chitinolyticus KCCM 41400 strain.</title>
        <authorList>
            <person name="Kim J.-Y."/>
            <person name="Park M.-K."/>
            <person name="Lee Y.-J."/>
            <person name="Yi H."/>
            <person name="Bahn Y.-S."/>
            <person name="Kim J.F."/>
            <person name="Lee D.-W."/>
        </authorList>
    </citation>
    <scope>NUCLEOTIDE SEQUENCE [LARGE SCALE GENOMIC DNA]</scope>
    <source>
        <strain evidence="11 12">KCCM 41400</strain>
    </source>
</reference>
<evidence type="ECO:0000256" key="3">
    <source>
        <dbReference type="ARBA" id="ARBA00022630"/>
    </source>
</evidence>
<evidence type="ECO:0000256" key="9">
    <source>
        <dbReference type="SAM" id="Phobius"/>
    </source>
</evidence>
<feature type="transmembrane region" description="Helical" evidence="9">
    <location>
        <begin position="194"/>
        <end position="213"/>
    </location>
</feature>
<dbReference type="Proteomes" id="UP000288943">
    <property type="component" value="Chromosome"/>
</dbReference>
<keyword evidence="4" id="KW-0288">FMN</keyword>
<feature type="transmembrane region" description="Helical" evidence="9">
    <location>
        <begin position="118"/>
        <end position="138"/>
    </location>
</feature>
<feature type="transmembrane region" description="Helical" evidence="9">
    <location>
        <begin position="47"/>
        <end position="64"/>
    </location>
</feature>
<accession>A0A410WSN9</accession>
<organism evidence="11 12">
    <name type="scientific">Paenibacillus chitinolyticus</name>
    <dbReference type="NCBI Taxonomy" id="79263"/>
    <lineage>
        <taxon>Bacteria</taxon>
        <taxon>Bacillati</taxon>
        <taxon>Bacillota</taxon>
        <taxon>Bacilli</taxon>
        <taxon>Bacillales</taxon>
        <taxon>Paenibacillaceae</taxon>
        <taxon>Paenibacillus</taxon>
    </lineage>
</organism>
<evidence type="ECO:0000313" key="13">
    <source>
        <dbReference type="Proteomes" id="UP001527202"/>
    </source>
</evidence>
<keyword evidence="7 9" id="KW-1133">Transmembrane helix</keyword>
<feature type="transmembrane region" description="Helical" evidence="9">
    <location>
        <begin position="71"/>
        <end position="88"/>
    </location>
</feature>
<feature type="transmembrane region" description="Helical" evidence="9">
    <location>
        <begin position="144"/>
        <end position="164"/>
    </location>
</feature>
<dbReference type="EMBL" id="CP026520">
    <property type="protein sequence ID" value="QAV17364.1"/>
    <property type="molecule type" value="Genomic_DNA"/>
</dbReference>
<dbReference type="PANTHER" id="PTHR30578:SF0">
    <property type="entry name" value="ION-TRANSLOCATING OXIDOREDUCTASE COMPLEX SUBUNIT D"/>
    <property type="match status" value="1"/>
</dbReference>
<keyword evidence="2" id="KW-0597">Phosphoprotein</keyword>
<feature type="transmembrane region" description="Helical" evidence="9">
    <location>
        <begin position="24"/>
        <end position="41"/>
    </location>
</feature>
<dbReference type="InterPro" id="IPR004338">
    <property type="entry name" value="NqrB/RnfD"/>
</dbReference>
<dbReference type="KEGG" id="pchi:PC41400_06680"/>
<feature type="transmembrane region" description="Helical" evidence="9">
    <location>
        <begin position="94"/>
        <end position="111"/>
    </location>
</feature>
<feature type="transmembrane region" description="Helical" evidence="9">
    <location>
        <begin position="225"/>
        <end position="243"/>
    </location>
</feature>
<evidence type="ECO:0000256" key="8">
    <source>
        <dbReference type="ARBA" id="ARBA00023136"/>
    </source>
</evidence>
<protein>
    <submittedName>
        <fullName evidence="10">RnfABCDGE type electron transport complex subunit D</fullName>
    </submittedName>
</protein>
<evidence type="ECO:0000313" key="10">
    <source>
        <dbReference type="EMBL" id="MCY9595603.1"/>
    </source>
</evidence>
<evidence type="ECO:0000256" key="1">
    <source>
        <dbReference type="ARBA" id="ARBA00022448"/>
    </source>
</evidence>
<dbReference type="AlphaFoldDB" id="A0A410WSN9"/>
<proteinExistence type="predicted"/>
<sequence length="282" mass="31561">MRNEMNTHLRSVVSWRDYRIDPRYFILVFLSSFAIAGQVYLGFFQKWDAVLAAVVCCTGTEIILNRLKNKTWMFPLSALITGIGISLLLSSNQLWPYALTAVIAIALKYAIRFKGGHIFNPNNVAMVIMLYSLPQYAVSTPKQWTNGIGVMILILCLGIVVCYIANRLDAVLAFLGSFTLFAFVRHFFFGAPLFAALGPLMGASLQLFAFFMITDPKSTPATRSARIAFAFFVALLDAVFRINRIPNPQFYALFLVCLALIIPYRLWASRKTEPEPGLTANS</sequence>
<gene>
    <name evidence="10" type="ORF">M5X16_07455</name>
    <name evidence="11" type="ORF">PC41400_06680</name>
</gene>
<keyword evidence="6" id="KW-1278">Translocase</keyword>
<keyword evidence="5 9" id="KW-0812">Transmembrane</keyword>
<evidence type="ECO:0000256" key="2">
    <source>
        <dbReference type="ARBA" id="ARBA00022553"/>
    </source>
</evidence>
<dbReference type="GeneID" id="95374504"/>
<evidence type="ECO:0000256" key="4">
    <source>
        <dbReference type="ARBA" id="ARBA00022643"/>
    </source>
</evidence>
<evidence type="ECO:0000256" key="6">
    <source>
        <dbReference type="ARBA" id="ARBA00022967"/>
    </source>
</evidence>
<dbReference type="RefSeq" id="WP_042229533.1">
    <property type="nucleotide sequence ID" value="NZ_CP026520.1"/>
</dbReference>
<keyword evidence="1" id="KW-0813">Transport</keyword>
<dbReference type="OrthoDB" id="260854at2"/>
<evidence type="ECO:0000313" key="12">
    <source>
        <dbReference type="Proteomes" id="UP000288943"/>
    </source>
</evidence>
<feature type="transmembrane region" description="Helical" evidence="9">
    <location>
        <begin position="249"/>
        <end position="267"/>
    </location>
</feature>